<dbReference type="EMBL" id="JABXRP010000001">
    <property type="protein sequence ID" value="MBA8078848.1"/>
    <property type="molecule type" value="Genomic_DNA"/>
</dbReference>
<gene>
    <name evidence="1" type="ORF">HV056_20245</name>
</gene>
<dbReference type="RefSeq" id="WP_048976155.1">
    <property type="nucleotide sequence ID" value="NZ_JABXQT010000001.1"/>
</dbReference>
<protein>
    <submittedName>
        <fullName evidence="1">Uncharacterized protein</fullName>
    </submittedName>
</protein>
<accession>A0A7W3DHG7</accession>
<dbReference type="Proteomes" id="UP000533461">
    <property type="component" value="Unassembled WGS sequence"/>
</dbReference>
<proteinExistence type="predicted"/>
<dbReference type="AlphaFoldDB" id="A0A7W3DHG7"/>
<comment type="caution">
    <text evidence="1">The sequence shown here is derived from an EMBL/GenBank/DDBJ whole genome shotgun (WGS) entry which is preliminary data.</text>
</comment>
<organism evidence="1 2">
    <name type="scientific">Enterobacter asburiae</name>
    <dbReference type="NCBI Taxonomy" id="61645"/>
    <lineage>
        <taxon>Bacteria</taxon>
        <taxon>Pseudomonadati</taxon>
        <taxon>Pseudomonadota</taxon>
        <taxon>Gammaproteobacteria</taxon>
        <taxon>Enterobacterales</taxon>
        <taxon>Enterobacteriaceae</taxon>
        <taxon>Enterobacter</taxon>
        <taxon>Enterobacter cloacae complex</taxon>
    </lineage>
</organism>
<reference evidence="1 2" key="1">
    <citation type="submission" date="2020-06" db="EMBL/GenBank/DDBJ databases">
        <title>REHAB project genomes.</title>
        <authorList>
            <person name="Shaw L.P."/>
        </authorList>
    </citation>
    <scope>NUCLEOTIDE SEQUENCE [LARGE SCALE GENOMIC DNA]</scope>
    <source>
        <strain evidence="1 2">RHBSTW-00074</strain>
    </source>
</reference>
<evidence type="ECO:0000313" key="1">
    <source>
        <dbReference type="EMBL" id="MBA8078848.1"/>
    </source>
</evidence>
<evidence type="ECO:0000313" key="2">
    <source>
        <dbReference type="Proteomes" id="UP000533461"/>
    </source>
</evidence>
<sequence>MANLIFILLMVISASAHYLGMVSYLALSILIIINILKNNHTIRRSFIVIIVLTIFLLNSAYTIYSDLNIDPVVGNFLLQMMFLLTLDYKKERSLLILEAIKWQILGSFILGLIGFLGINNSMLIDAGSAKGFSGFYALTGIFATPQLLASACIAFLIFHPIIRCRDSENKKNGSFTSYISLSVLLASLNRVNIVFILLWKIIKPLYKKLGGNAILFLLVLFGVVILYIAISFISFDSTILQTVQSRIALIFGVISTINFNDVWQVVFGMFNTITFYLPEYLVDISYVENGFLFIFKYFGAFGLMTYLSFSLLIILSLFRRSKLLAFYAAFYLLIVQNFTNEFVSIIFPQIIYLLIYCAYAHNRSTMQLRIG</sequence>
<name>A0A7W3DHG7_ENTAS</name>